<evidence type="ECO:0000313" key="3">
    <source>
        <dbReference type="EMBL" id="CAG8742705.1"/>
    </source>
</evidence>
<keyword evidence="2" id="KW-0472">Membrane</keyword>
<name>A0A9N9IP23_9GLOM</name>
<dbReference type="Proteomes" id="UP000789570">
    <property type="component" value="Unassembled WGS sequence"/>
</dbReference>
<dbReference type="AlphaFoldDB" id="A0A9N9IP23"/>
<keyword evidence="2" id="KW-1133">Transmembrane helix</keyword>
<dbReference type="EMBL" id="CAJVPQ010015486">
    <property type="protein sequence ID" value="CAG8742705.1"/>
    <property type="molecule type" value="Genomic_DNA"/>
</dbReference>
<comment type="caution">
    <text evidence="3">The sequence shown here is derived from an EMBL/GenBank/DDBJ whole genome shotgun (WGS) entry which is preliminary data.</text>
</comment>
<evidence type="ECO:0000256" key="1">
    <source>
        <dbReference type="SAM" id="MobiDB-lite"/>
    </source>
</evidence>
<feature type="region of interest" description="Disordered" evidence="1">
    <location>
        <begin position="1"/>
        <end position="23"/>
    </location>
</feature>
<proteinExistence type="predicted"/>
<keyword evidence="2" id="KW-0812">Transmembrane</keyword>
<feature type="non-terminal residue" evidence="3">
    <location>
        <position position="1"/>
    </location>
</feature>
<feature type="transmembrane region" description="Helical" evidence="2">
    <location>
        <begin position="93"/>
        <end position="116"/>
    </location>
</feature>
<sequence>EKNKMHVNAEPQENSSSDTQNLTVTNATHEIEENERNIEEKNTDENFNNFEVTNTEQSQHNEDKFLDKYVSQHTLIKLEEYWENVKAIPRPTIVLMSIIGLLSFYFISAIFGSLYFPTTDLICNNTPYSNLVFSFCKSPIPNFTAIVNAQVEAQERLLKQAAELDSEGSLAHDIKKAELATKDLMLIVKYSDLKSKNLLTEKLKEFADTSFEANSDLQTLQIRAQTSLDNTITYISYTLKTLEDFSGKIISPRQERDLNKHHNILMKLTDDDLRKLIEATDKTLNM</sequence>
<protein>
    <submittedName>
        <fullName evidence="3">16076_t:CDS:1</fullName>
    </submittedName>
</protein>
<accession>A0A9N9IP23</accession>
<evidence type="ECO:0000256" key="2">
    <source>
        <dbReference type="SAM" id="Phobius"/>
    </source>
</evidence>
<reference evidence="3" key="1">
    <citation type="submission" date="2021-06" db="EMBL/GenBank/DDBJ databases">
        <authorList>
            <person name="Kallberg Y."/>
            <person name="Tangrot J."/>
            <person name="Rosling A."/>
        </authorList>
    </citation>
    <scope>NUCLEOTIDE SEQUENCE</scope>
    <source>
        <strain evidence="3">UK204</strain>
    </source>
</reference>
<organism evidence="3 4">
    <name type="scientific">Funneliformis caledonium</name>
    <dbReference type="NCBI Taxonomy" id="1117310"/>
    <lineage>
        <taxon>Eukaryota</taxon>
        <taxon>Fungi</taxon>
        <taxon>Fungi incertae sedis</taxon>
        <taxon>Mucoromycota</taxon>
        <taxon>Glomeromycotina</taxon>
        <taxon>Glomeromycetes</taxon>
        <taxon>Glomerales</taxon>
        <taxon>Glomeraceae</taxon>
        <taxon>Funneliformis</taxon>
    </lineage>
</organism>
<evidence type="ECO:0000313" key="4">
    <source>
        <dbReference type="Proteomes" id="UP000789570"/>
    </source>
</evidence>
<keyword evidence="4" id="KW-1185">Reference proteome</keyword>
<feature type="compositionally biased region" description="Polar residues" evidence="1">
    <location>
        <begin position="11"/>
        <end position="23"/>
    </location>
</feature>
<gene>
    <name evidence="3" type="ORF">FCALED_LOCUS15734</name>
</gene>
<dbReference type="OrthoDB" id="4179406at2759"/>